<dbReference type="EMBL" id="KY523104">
    <property type="protein sequence ID" value="QKU35768.1"/>
    <property type="molecule type" value="Genomic_DNA"/>
</dbReference>
<proteinExistence type="predicted"/>
<reference evidence="1" key="2">
    <citation type="journal article" date="2018" name="Nat. Commun.">
        <title>Tailed giant Tupanvirus possesses the most complete translational apparatus of the known virosphere.</title>
        <authorList>
            <person name="Abrahao J."/>
            <person name="Silva L."/>
            <person name="Silva L.S."/>
            <person name="Khalil J.Y.B."/>
            <person name="Rodrigues R."/>
            <person name="Arantes T."/>
            <person name="Assis F."/>
            <person name="Boratto P."/>
            <person name="Andrade M."/>
            <person name="Kroon E.G."/>
            <person name="Ribeiro B."/>
            <person name="Bergier I."/>
            <person name="Seligmann H."/>
            <person name="Ghigo E."/>
            <person name="Colson P."/>
            <person name="Levasseur A."/>
            <person name="Kroemer G."/>
            <person name="Raoult D."/>
            <person name="La Scola B."/>
        </authorList>
    </citation>
    <scope>NUCLEOTIDE SEQUENCE [LARGE SCALE GENOMIC DNA]</scope>
    <source>
        <strain evidence="1">Soda lake</strain>
    </source>
</reference>
<organism evidence="1">
    <name type="scientific">Tupanvirus soda lake</name>
    <dbReference type="NCBI Taxonomy" id="2126985"/>
    <lineage>
        <taxon>Viruses</taxon>
        <taxon>Varidnaviria</taxon>
        <taxon>Bamfordvirae</taxon>
        <taxon>Nucleocytoviricota</taxon>
        <taxon>Megaviricetes</taxon>
        <taxon>Imitervirales</taxon>
        <taxon>Mimiviridae</taxon>
        <taxon>Megamimivirinae</taxon>
        <taxon>Tupanvirus</taxon>
        <taxon>Tupanvirus salinum</taxon>
    </lineage>
</organism>
<name>A0A6N1NWX3_9VIRU</name>
<evidence type="ECO:0000313" key="1">
    <source>
        <dbReference type="EMBL" id="QKU35768.1"/>
    </source>
</evidence>
<dbReference type="RefSeq" id="YP_010782450.1">
    <property type="nucleotide sequence ID" value="NC_075039.1"/>
</dbReference>
<accession>A0A6N1NWX3</accession>
<dbReference type="KEGG" id="vg:80519214"/>
<reference evidence="1" key="1">
    <citation type="submission" date="2017-01" db="EMBL/GenBank/DDBJ databases">
        <authorList>
            <person name="Assis F.L."/>
            <person name="Abrahao J.S."/>
            <person name="Silva L."/>
            <person name="Khalil J.B."/>
            <person name="Rodrigues R."/>
            <person name="Silva L.S."/>
            <person name="Arantes T."/>
            <person name="Boratto P."/>
            <person name="Andrade M."/>
            <person name="Kroon E.G."/>
            <person name="Ribeiro B."/>
            <person name="Bergier I."/>
            <person name="Seligmann H."/>
            <person name="Ghigo E."/>
            <person name="Colson P."/>
            <person name="Levasseur A."/>
            <person name="Raoult D."/>
            <person name="Scola B.L."/>
        </authorList>
    </citation>
    <scope>NUCLEOTIDE SEQUENCE</scope>
    <source>
        <strain evidence="1">Soda lake</strain>
    </source>
</reference>
<protein>
    <submittedName>
        <fullName evidence="1">Putative orfan</fullName>
    </submittedName>
</protein>
<sequence length="185" mass="21622">MSTSMENIKNANKIRKLCKSVITEPEGWNKVLWLRIEFGLIAPFAHRDSVIGVYCCHDNPKENGGVFELLRKSGLVKEYSITDLCELFRVEHAKIKCFDDMYNMIYDHLYELIIDAYGTNGWFCKYNRIKPYNIVVKEQDPNLERPTTKLNIINKKNTNKSPQYYTYDITSNAITVSFKHTQVHN</sequence>
<dbReference type="GeneID" id="80519214"/>